<dbReference type="STRING" id="485913.Krac_0116"/>
<proteinExistence type="predicted"/>
<evidence type="ECO:0000313" key="1">
    <source>
        <dbReference type="EMBL" id="EFH79638.1"/>
    </source>
</evidence>
<protein>
    <submittedName>
        <fullName evidence="1">Uncharacterized protein</fullName>
    </submittedName>
</protein>
<sequence>MTQPQPSLTSTSTVAALVLESSPRSASFPANEAERRERCMWCWPQRHPNQAYPQSWSSSMCPDCAAAMRAMRQQRQEATA</sequence>
<organism evidence="1 2">
    <name type="scientific">Ktedonobacter racemifer DSM 44963</name>
    <dbReference type="NCBI Taxonomy" id="485913"/>
    <lineage>
        <taxon>Bacteria</taxon>
        <taxon>Bacillati</taxon>
        <taxon>Chloroflexota</taxon>
        <taxon>Ktedonobacteria</taxon>
        <taxon>Ktedonobacterales</taxon>
        <taxon>Ktedonobacteraceae</taxon>
        <taxon>Ktedonobacter</taxon>
    </lineage>
</organism>
<dbReference type="Proteomes" id="UP000004508">
    <property type="component" value="Unassembled WGS sequence"/>
</dbReference>
<accession>D6U8S8</accession>
<comment type="caution">
    <text evidence="1">The sequence shown here is derived from an EMBL/GenBank/DDBJ whole genome shotgun (WGS) entry which is preliminary data.</text>
</comment>
<name>D6U8S8_KTERA</name>
<dbReference type="EMBL" id="ADVG01000006">
    <property type="protein sequence ID" value="EFH79638.1"/>
    <property type="molecule type" value="Genomic_DNA"/>
</dbReference>
<gene>
    <name evidence="1" type="ORF">Krac_0116</name>
</gene>
<reference evidence="1 2" key="1">
    <citation type="journal article" date="2011" name="Stand. Genomic Sci.">
        <title>Non-contiguous finished genome sequence and contextual data of the filamentous soil bacterium Ktedonobacter racemifer type strain (SOSP1-21).</title>
        <authorList>
            <person name="Chang Y.J."/>
            <person name="Land M."/>
            <person name="Hauser L."/>
            <person name="Chertkov O."/>
            <person name="Del Rio T.G."/>
            <person name="Nolan M."/>
            <person name="Copeland A."/>
            <person name="Tice H."/>
            <person name="Cheng J.F."/>
            <person name="Lucas S."/>
            <person name="Han C."/>
            <person name="Goodwin L."/>
            <person name="Pitluck S."/>
            <person name="Ivanova N."/>
            <person name="Ovchinikova G."/>
            <person name="Pati A."/>
            <person name="Chen A."/>
            <person name="Palaniappan K."/>
            <person name="Mavromatis K."/>
            <person name="Liolios K."/>
            <person name="Brettin T."/>
            <person name="Fiebig A."/>
            <person name="Rohde M."/>
            <person name="Abt B."/>
            <person name="Goker M."/>
            <person name="Detter J.C."/>
            <person name="Woyke T."/>
            <person name="Bristow J."/>
            <person name="Eisen J.A."/>
            <person name="Markowitz V."/>
            <person name="Hugenholtz P."/>
            <person name="Kyrpides N.C."/>
            <person name="Klenk H.P."/>
            <person name="Lapidus A."/>
        </authorList>
    </citation>
    <scope>NUCLEOTIDE SEQUENCE [LARGE SCALE GENOMIC DNA]</scope>
    <source>
        <strain evidence="2">DSM 44963</strain>
    </source>
</reference>
<dbReference type="InParanoid" id="D6U8S8"/>
<evidence type="ECO:0000313" key="2">
    <source>
        <dbReference type="Proteomes" id="UP000004508"/>
    </source>
</evidence>
<dbReference type="AlphaFoldDB" id="D6U8S8"/>
<dbReference type="RefSeq" id="WP_007923620.1">
    <property type="nucleotide sequence ID" value="NZ_ADVG01000006.1"/>
</dbReference>
<keyword evidence="2" id="KW-1185">Reference proteome</keyword>